<dbReference type="Proteomes" id="UP001320706">
    <property type="component" value="Unassembled WGS sequence"/>
</dbReference>
<evidence type="ECO:0000313" key="1">
    <source>
        <dbReference type="EMBL" id="KAK8213627.1"/>
    </source>
</evidence>
<sequence length="289" mass="31512">MTGVEAFVNALGDEIQDAEEETFLLFSQDIQSQNLGMIDPKASILEVSLGNRDLSILQSPAVLNSAREGGTTGAVVWKVTPRFTEWIASADNVLHDHGILHPGASVLELGSGIAGILPLGLKPYVGKFIATDQQYALKLLRENIERNANSHPTKRGKKSTDAAEGGICVLPLDWETDDVQSLLKSSGSSQGVDMVVACDCIYNYALIQPFIQTCIDVCSMRSQEPGRSPTVCVVAQQLRQPDVMEEWLTLFMKHFRTWRISDEVLTSDLREGSGFVIHVGVLRGTGQVV</sequence>
<keyword evidence="1" id="KW-0808">Transferase</keyword>
<reference evidence="1" key="1">
    <citation type="submission" date="2024-02" db="EMBL/GenBank/DDBJ databases">
        <title>Metagenome Assembled Genome of Zalaria obscura JY119.</title>
        <authorList>
            <person name="Vighnesh L."/>
            <person name="Jagadeeshwari U."/>
            <person name="Venkata Ramana C."/>
            <person name="Sasikala C."/>
        </authorList>
    </citation>
    <scope>NUCLEOTIDE SEQUENCE</scope>
    <source>
        <strain evidence="1">JY119</strain>
    </source>
</reference>
<organism evidence="1 2">
    <name type="scientific">Zalaria obscura</name>
    <dbReference type="NCBI Taxonomy" id="2024903"/>
    <lineage>
        <taxon>Eukaryota</taxon>
        <taxon>Fungi</taxon>
        <taxon>Dikarya</taxon>
        <taxon>Ascomycota</taxon>
        <taxon>Pezizomycotina</taxon>
        <taxon>Dothideomycetes</taxon>
        <taxon>Dothideomycetidae</taxon>
        <taxon>Dothideales</taxon>
        <taxon>Zalariaceae</taxon>
        <taxon>Zalaria</taxon>
    </lineage>
</organism>
<name>A0ACC3SLR6_9PEZI</name>
<keyword evidence="1" id="KW-0489">Methyltransferase</keyword>
<keyword evidence="2" id="KW-1185">Reference proteome</keyword>
<keyword evidence="1" id="KW-0689">Ribosomal protein</keyword>
<evidence type="ECO:0000313" key="2">
    <source>
        <dbReference type="Proteomes" id="UP001320706"/>
    </source>
</evidence>
<protein>
    <submittedName>
        <fullName evidence="1">Ribosomal protein lysine methyltransferase</fullName>
    </submittedName>
</protein>
<dbReference type="EMBL" id="JAMKPW020000011">
    <property type="protein sequence ID" value="KAK8213627.1"/>
    <property type="molecule type" value="Genomic_DNA"/>
</dbReference>
<comment type="caution">
    <text evidence="1">The sequence shown here is derived from an EMBL/GenBank/DDBJ whole genome shotgun (WGS) entry which is preliminary data.</text>
</comment>
<keyword evidence="1" id="KW-0687">Ribonucleoprotein</keyword>
<accession>A0ACC3SLR6</accession>
<proteinExistence type="predicted"/>
<gene>
    <name evidence="1" type="primary">RKM5</name>
    <name evidence="1" type="ORF">M8818_002931</name>
</gene>